<dbReference type="CDD" id="cd01561">
    <property type="entry name" value="CBS_like"/>
    <property type="match status" value="1"/>
</dbReference>
<evidence type="ECO:0000256" key="9">
    <source>
        <dbReference type="ARBA" id="ARBA00022898"/>
    </source>
</evidence>
<evidence type="ECO:0000256" key="7">
    <source>
        <dbReference type="ARBA" id="ARBA00016985"/>
    </source>
</evidence>
<comment type="similarity">
    <text evidence="4">Belongs to the cysteine synthase/cystathionine beta-synthase family. SbnA subfamily.</text>
</comment>
<dbReference type="PANTHER" id="PTHR10314">
    <property type="entry name" value="CYSTATHIONINE BETA-SYNTHASE"/>
    <property type="match status" value="1"/>
</dbReference>
<keyword evidence="9" id="KW-0663">Pyridoxal phosphate</keyword>
<dbReference type="SUPFAM" id="SSF53686">
    <property type="entry name" value="Tryptophan synthase beta subunit-like PLP-dependent enzymes"/>
    <property type="match status" value="1"/>
</dbReference>
<evidence type="ECO:0000256" key="4">
    <source>
        <dbReference type="ARBA" id="ARBA00008519"/>
    </source>
</evidence>
<gene>
    <name evidence="11" type="primary">sbnA_4</name>
    <name evidence="11" type="ORF">PAECIP111893_01907</name>
</gene>
<keyword evidence="12" id="KW-1185">Reference proteome</keyword>
<evidence type="ECO:0000256" key="8">
    <source>
        <dbReference type="ARBA" id="ARBA00022679"/>
    </source>
</evidence>
<dbReference type="Proteomes" id="UP000838686">
    <property type="component" value="Unassembled WGS sequence"/>
</dbReference>
<evidence type="ECO:0000313" key="12">
    <source>
        <dbReference type="Proteomes" id="UP000838686"/>
    </source>
</evidence>
<accession>A0ABN8G8B9</accession>
<dbReference type="InterPro" id="IPR001926">
    <property type="entry name" value="TrpB-like_PALP"/>
</dbReference>
<sequence length="369" mass="41820">MVYGLVRRFFCHARKRAVKNPLFIVTHNPQTLQGMSENPLRRRGSEMIEHILHTPSNTPVVRLKMEGLEHIQVLAKLEYMNPTGSVKDRAASFLIEKLLRQREINQDTVLIESTSGNFGIALSAYCRYYGLKFHCVIDSNISSENEMLIRMMDPTVHKVTERDATGGYLLNRIKKVCELKESIPNSYWVNQYQNPYNAEAYYQTLGNEICDTVDSVDYVFLGVSSGGTITGVSQKVKERFPNAKIVAVDIVGSVIFGGQPRKRFIPGIGSSMIPNILSSAKIDEVVMIDEWTTIAMCHELYLKHSLFAGGSSGSVYAAIKQYFTDNKSIRSANAVFILADRGERYMNTIYNHNWVRNFEENHLEQEIKA</sequence>
<evidence type="ECO:0000256" key="2">
    <source>
        <dbReference type="ARBA" id="ARBA00004056"/>
    </source>
</evidence>
<dbReference type="PROSITE" id="PS00901">
    <property type="entry name" value="CYS_SYNTHASE"/>
    <property type="match status" value="1"/>
</dbReference>
<dbReference type="Gene3D" id="3.40.50.1100">
    <property type="match status" value="2"/>
</dbReference>
<evidence type="ECO:0000313" key="11">
    <source>
        <dbReference type="EMBL" id="CAH1202734.1"/>
    </source>
</evidence>
<dbReference type="InterPro" id="IPR050214">
    <property type="entry name" value="Cys_Synth/Cystath_Beta-Synth"/>
</dbReference>
<dbReference type="InterPro" id="IPR023927">
    <property type="entry name" value="SbnA"/>
</dbReference>
<dbReference type="InterPro" id="IPR001216">
    <property type="entry name" value="P-phosphate_BS"/>
</dbReference>
<proteinExistence type="inferred from homology"/>
<comment type="pathway">
    <text evidence="3">Siderophore biosynthesis.</text>
</comment>
<dbReference type="NCBIfam" id="TIGR03945">
    <property type="entry name" value="PLP_SbnA_fam"/>
    <property type="match status" value="1"/>
</dbReference>
<evidence type="ECO:0000256" key="1">
    <source>
        <dbReference type="ARBA" id="ARBA00001933"/>
    </source>
</evidence>
<comment type="function">
    <text evidence="2">Catalyzes the synthesis of N-((2S)-2-amino-2-carboxyethyl)-L-glutamate (ACEGA) from O-phospho-L-serine and L-glutamate. Involved in the biosynthesis of L-2,3-diaminopropionic acid (L-Dap), a precursor of staphyloferrin B and antibiotics.</text>
</comment>
<evidence type="ECO:0000256" key="6">
    <source>
        <dbReference type="ARBA" id="ARBA00012331"/>
    </source>
</evidence>
<comment type="subunit">
    <text evidence="5">Homodimer.</text>
</comment>
<evidence type="ECO:0000256" key="3">
    <source>
        <dbReference type="ARBA" id="ARBA00004924"/>
    </source>
</evidence>
<reference evidence="11" key="1">
    <citation type="submission" date="2022-01" db="EMBL/GenBank/DDBJ databases">
        <authorList>
            <person name="Criscuolo A."/>
        </authorList>
    </citation>
    <scope>NUCLEOTIDE SEQUENCE</scope>
    <source>
        <strain evidence="11">CIP111893</strain>
    </source>
</reference>
<evidence type="ECO:0000259" key="10">
    <source>
        <dbReference type="Pfam" id="PF00291"/>
    </source>
</evidence>
<name>A0ABN8G8B9_9BACL</name>
<keyword evidence="8 11" id="KW-0808">Transferase</keyword>
<dbReference type="InterPro" id="IPR036052">
    <property type="entry name" value="TrpB-like_PALP_sf"/>
</dbReference>
<comment type="caution">
    <text evidence="11">The sequence shown here is derived from an EMBL/GenBank/DDBJ whole genome shotgun (WGS) entry which is preliminary data.</text>
</comment>
<protein>
    <recommendedName>
        <fullName evidence="7">N-(2-amino-2-carboxyethyl)-L-glutamate synthase</fullName>
        <ecNumber evidence="6">2.5.1.140</ecNumber>
    </recommendedName>
</protein>
<evidence type="ECO:0000256" key="5">
    <source>
        <dbReference type="ARBA" id="ARBA00011738"/>
    </source>
</evidence>
<dbReference type="Pfam" id="PF00291">
    <property type="entry name" value="PALP"/>
    <property type="match status" value="1"/>
</dbReference>
<organism evidence="11 12">
    <name type="scientific">Paenibacillus plantiphilus</name>
    <dbReference type="NCBI Taxonomy" id="2905650"/>
    <lineage>
        <taxon>Bacteria</taxon>
        <taxon>Bacillati</taxon>
        <taxon>Bacillota</taxon>
        <taxon>Bacilli</taxon>
        <taxon>Bacillales</taxon>
        <taxon>Paenibacillaceae</taxon>
        <taxon>Paenibacillus</taxon>
    </lineage>
</organism>
<dbReference type="EC" id="2.5.1.140" evidence="6"/>
<comment type="cofactor">
    <cofactor evidence="1">
        <name>pyridoxal 5'-phosphate</name>
        <dbReference type="ChEBI" id="CHEBI:597326"/>
    </cofactor>
</comment>
<dbReference type="EMBL" id="CAKMMF010000008">
    <property type="protein sequence ID" value="CAH1202734.1"/>
    <property type="molecule type" value="Genomic_DNA"/>
</dbReference>
<dbReference type="GO" id="GO:0016740">
    <property type="term" value="F:transferase activity"/>
    <property type="evidence" value="ECO:0007669"/>
    <property type="project" value="UniProtKB-KW"/>
</dbReference>
<feature type="domain" description="Tryptophan synthase beta chain-like PALP" evidence="10">
    <location>
        <begin position="55"/>
        <end position="339"/>
    </location>
</feature>